<dbReference type="Proteomes" id="UP000276776">
    <property type="component" value="Unassembled WGS sequence"/>
</dbReference>
<organism evidence="4">
    <name type="scientific">Thelazia callipaeda</name>
    <name type="common">Oriental eyeworm</name>
    <name type="synonym">Parasitic nematode</name>
    <dbReference type="NCBI Taxonomy" id="103827"/>
    <lineage>
        <taxon>Eukaryota</taxon>
        <taxon>Metazoa</taxon>
        <taxon>Ecdysozoa</taxon>
        <taxon>Nematoda</taxon>
        <taxon>Chromadorea</taxon>
        <taxon>Rhabditida</taxon>
        <taxon>Spirurina</taxon>
        <taxon>Spiruromorpha</taxon>
        <taxon>Thelazioidea</taxon>
        <taxon>Thelaziidae</taxon>
        <taxon>Thelazia</taxon>
    </lineage>
</organism>
<evidence type="ECO:0000256" key="1">
    <source>
        <dbReference type="SAM" id="Phobius"/>
    </source>
</evidence>
<feature type="transmembrane region" description="Helical" evidence="1">
    <location>
        <begin position="106"/>
        <end position="129"/>
    </location>
</feature>
<keyword evidence="1" id="KW-0812">Transmembrane</keyword>
<sequence>MEEKKRSQVKYLGALCMTTKRNHTVSAVHSLIVAVSIERKWENDVTNDDVLFMVTKGHYNRASITIIITVRFKVLQTKRIKREKGAYVKTSQRPSQPVLRFSFHRFIVIIAPAAATTIHSCFIALPLIVVELSMMVMEGWRIVTLLGLMFEDEI</sequence>
<keyword evidence="3" id="KW-1185">Reference proteome</keyword>
<gene>
    <name evidence="2" type="ORF">TCLT_LOCUS6476</name>
</gene>
<dbReference type="EMBL" id="UYYF01004418">
    <property type="protein sequence ID" value="VDN03831.1"/>
    <property type="molecule type" value="Genomic_DNA"/>
</dbReference>
<name>A0A0N5D0Y8_THECL</name>
<keyword evidence="1" id="KW-0472">Membrane</keyword>
<protein>
    <submittedName>
        <fullName evidence="4">Transmembrane protein</fullName>
    </submittedName>
</protein>
<evidence type="ECO:0000313" key="4">
    <source>
        <dbReference type="WBParaSite" id="TCLT_0000648701-mRNA-1"/>
    </source>
</evidence>
<evidence type="ECO:0000313" key="3">
    <source>
        <dbReference type="Proteomes" id="UP000276776"/>
    </source>
</evidence>
<dbReference type="AlphaFoldDB" id="A0A0N5D0Y8"/>
<keyword evidence="1" id="KW-1133">Transmembrane helix</keyword>
<accession>A0A0N5D0Y8</accession>
<evidence type="ECO:0000313" key="2">
    <source>
        <dbReference type="EMBL" id="VDN03831.1"/>
    </source>
</evidence>
<reference evidence="4" key="1">
    <citation type="submission" date="2017-02" db="UniProtKB">
        <authorList>
            <consortium name="WormBaseParasite"/>
        </authorList>
    </citation>
    <scope>IDENTIFICATION</scope>
</reference>
<reference evidence="2 3" key="2">
    <citation type="submission" date="2018-11" db="EMBL/GenBank/DDBJ databases">
        <authorList>
            <consortium name="Pathogen Informatics"/>
        </authorList>
    </citation>
    <scope>NUCLEOTIDE SEQUENCE [LARGE SCALE GENOMIC DNA]</scope>
</reference>
<proteinExistence type="predicted"/>
<dbReference type="WBParaSite" id="TCLT_0000648701-mRNA-1">
    <property type="protein sequence ID" value="TCLT_0000648701-mRNA-1"/>
    <property type="gene ID" value="TCLT_0000648701"/>
</dbReference>